<dbReference type="RefSeq" id="WP_055462610.1">
    <property type="nucleotide sequence ID" value="NZ_CYHG01000004.1"/>
</dbReference>
<sequence>MSYVRYLSGNRALGIKFYELAAQQVAQPLWYAWSLTDEELRDLLAISKKSSSIFSNLGFSLVGTLTVQNASETLIDASKKALKELFQTKLNPL</sequence>
<evidence type="ECO:0000313" key="2">
    <source>
        <dbReference type="Proteomes" id="UP000182769"/>
    </source>
</evidence>
<accession>A0A0K6IK27</accession>
<proteinExistence type="predicted"/>
<gene>
    <name evidence="1" type="ORF">Ga0061065_10478</name>
</gene>
<dbReference type="EMBL" id="CYHG01000004">
    <property type="protein sequence ID" value="CUB03647.1"/>
    <property type="molecule type" value="Genomic_DNA"/>
</dbReference>
<protein>
    <submittedName>
        <fullName evidence="1">Uncharacterized protein</fullName>
    </submittedName>
</protein>
<dbReference type="Proteomes" id="UP000182769">
    <property type="component" value="Unassembled WGS sequence"/>
</dbReference>
<keyword evidence="2" id="KW-1185">Reference proteome</keyword>
<evidence type="ECO:0000313" key="1">
    <source>
        <dbReference type="EMBL" id="CUB03647.1"/>
    </source>
</evidence>
<dbReference type="STRING" id="1137284.GCA_001418205_01498"/>
<dbReference type="OrthoDB" id="5916510at2"/>
<dbReference type="AlphaFoldDB" id="A0A0K6IK27"/>
<organism evidence="1 2">
    <name type="scientific">Marinomonas fungiae</name>
    <dbReference type="NCBI Taxonomy" id="1137284"/>
    <lineage>
        <taxon>Bacteria</taxon>
        <taxon>Pseudomonadati</taxon>
        <taxon>Pseudomonadota</taxon>
        <taxon>Gammaproteobacteria</taxon>
        <taxon>Oceanospirillales</taxon>
        <taxon>Oceanospirillaceae</taxon>
        <taxon>Marinomonas</taxon>
    </lineage>
</organism>
<name>A0A0K6IK27_9GAMM</name>
<reference evidence="2" key="1">
    <citation type="submission" date="2015-08" db="EMBL/GenBank/DDBJ databases">
        <authorList>
            <person name="Varghese N."/>
        </authorList>
    </citation>
    <scope>NUCLEOTIDE SEQUENCE [LARGE SCALE GENOMIC DNA]</scope>
    <source>
        <strain evidence="2">JCM 18476</strain>
    </source>
</reference>